<keyword evidence="2" id="KW-1185">Reference proteome</keyword>
<dbReference type="RefSeq" id="WP_330937392.1">
    <property type="nucleotide sequence ID" value="NZ_JAZGJU010000039.1"/>
</dbReference>
<gene>
    <name evidence="1" type="ORF">V2E39_16815</name>
</gene>
<reference evidence="1 2" key="1">
    <citation type="submission" date="2024-01" db="EMBL/GenBank/DDBJ databases">
        <title>Whole genome of Chryseobacterium arthrosphaerae NNCa 2741.</title>
        <authorList>
            <person name="Boriskina E.V."/>
            <person name="Gordinskaya N.A."/>
            <person name="Kropotov V.S."/>
            <person name="Alekseeva A.E."/>
            <person name="Makhova M.A."/>
            <person name="Kryazhev D.V."/>
            <person name="Shkurkina I.S."/>
        </authorList>
    </citation>
    <scope>NUCLEOTIDE SEQUENCE [LARGE SCALE GENOMIC DNA]</scope>
    <source>
        <strain evidence="1 2">NNCa 2741</strain>
    </source>
</reference>
<evidence type="ECO:0000313" key="1">
    <source>
        <dbReference type="EMBL" id="MEE6129064.1"/>
    </source>
</evidence>
<organism evidence="1 2">
    <name type="scientific">Chryseobacterium arthrosphaerae</name>
    <dbReference type="NCBI Taxonomy" id="651561"/>
    <lineage>
        <taxon>Bacteria</taxon>
        <taxon>Pseudomonadati</taxon>
        <taxon>Bacteroidota</taxon>
        <taxon>Flavobacteriia</taxon>
        <taxon>Flavobacteriales</taxon>
        <taxon>Weeksellaceae</taxon>
        <taxon>Chryseobacterium group</taxon>
        <taxon>Chryseobacterium</taxon>
    </lineage>
</organism>
<protein>
    <submittedName>
        <fullName evidence="1">Uncharacterized protein</fullName>
    </submittedName>
</protein>
<comment type="caution">
    <text evidence="1">The sequence shown here is derived from an EMBL/GenBank/DDBJ whole genome shotgun (WGS) entry which is preliminary data.</text>
</comment>
<proteinExistence type="predicted"/>
<dbReference type="CDD" id="cd22641">
    <property type="entry name" value="C24-like"/>
    <property type="match status" value="1"/>
</dbReference>
<dbReference type="Proteomes" id="UP001350005">
    <property type="component" value="Unassembled WGS sequence"/>
</dbReference>
<evidence type="ECO:0000313" key="2">
    <source>
        <dbReference type="Proteomes" id="UP001350005"/>
    </source>
</evidence>
<name>A0ABU7R2N7_9FLAO</name>
<dbReference type="EMBL" id="JAZGJU010000039">
    <property type="protein sequence ID" value="MEE6129064.1"/>
    <property type="molecule type" value="Genomic_DNA"/>
</dbReference>
<accession>A0ABU7R2N7</accession>
<sequence>MKTFDFNQTGGFKLVTEVLAGLQDGYSIFSGVAKMAGDKAIVSGCEDLGTNISDGIVIINGETLEFKGGVKQATVIIKEEKTQAAFEDGSVKDFETYRYAAFGFSVTAYNWADFKRVTPLNLIEERLSRLEKLAKPILEGNSPILFLKPASEIPPGYSEWLGAAGLTLVGRNEADSEFSTLGTVGGSKTATIQKKHLPNIKIGTGIYTNGGQLVDDSGPADNIGTAANGTQILTETLGLSEPLKILNPHRIVNYIIYTG</sequence>